<feature type="repeat" description="PPR" evidence="3">
    <location>
        <begin position="9"/>
        <end position="43"/>
    </location>
</feature>
<dbReference type="AlphaFoldDB" id="A0AAW2RQS7"/>
<evidence type="ECO:0000313" key="4">
    <source>
        <dbReference type="EMBL" id="KAL0382560.1"/>
    </source>
</evidence>
<dbReference type="EMBL" id="JACGWM010000003">
    <property type="protein sequence ID" value="KAL0382560.1"/>
    <property type="molecule type" value="Genomic_DNA"/>
</dbReference>
<reference evidence="4" key="2">
    <citation type="journal article" date="2024" name="Plant">
        <title>Genomic evolution and insights into agronomic trait innovations of Sesamum species.</title>
        <authorList>
            <person name="Miao H."/>
            <person name="Wang L."/>
            <person name="Qu L."/>
            <person name="Liu H."/>
            <person name="Sun Y."/>
            <person name="Le M."/>
            <person name="Wang Q."/>
            <person name="Wei S."/>
            <person name="Zheng Y."/>
            <person name="Lin W."/>
            <person name="Duan Y."/>
            <person name="Cao H."/>
            <person name="Xiong S."/>
            <person name="Wang X."/>
            <person name="Wei L."/>
            <person name="Li C."/>
            <person name="Ma Q."/>
            <person name="Ju M."/>
            <person name="Zhao R."/>
            <person name="Li G."/>
            <person name="Mu C."/>
            <person name="Tian Q."/>
            <person name="Mei H."/>
            <person name="Zhang T."/>
            <person name="Gao T."/>
            <person name="Zhang H."/>
        </authorList>
    </citation>
    <scope>NUCLEOTIDE SEQUENCE</scope>
    <source>
        <strain evidence="4">KEN8</strain>
    </source>
</reference>
<protein>
    <recommendedName>
        <fullName evidence="5">Pentatricopeptide repeat-containing protein</fullName>
    </recommendedName>
</protein>
<gene>
    <name evidence="4" type="ORF">Scaly_0543300</name>
</gene>
<feature type="repeat" description="PPR" evidence="3">
    <location>
        <begin position="44"/>
        <end position="78"/>
    </location>
</feature>
<sequence>MEEEGFHPDIVTYNMLIDRYCKEGRLKDAVYLYNIMFRRGVVPDMITYTALIYGLCKGGNVREAHRLFQLMVHRGLKPDAVSYNTLIYGYCKEGMMQEARSVLFDMIGRGIAPDNFTCWTLVKGYQNLDRMISALNLVLELTRFGVVISRDIGKFVNEALELKVEMVSKEMKPNLVAYRAVIVELCGLSRSMEALFLMQEMVEAGLPIDIEFVVL</sequence>
<dbReference type="Pfam" id="PF01535">
    <property type="entry name" value="PPR"/>
    <property type="match status" value="1"/>
</dbReference>
<feature type="repeat" description="PPR" evidence="3">
    <location>
        <begin position="79"/>
        <end position="113"/>
    </location>
</feature>
<dbReference type="PANTHER" id="PTHR47939">
    <property type="entry name" value="MEMBRANE-ASSOCIATED SALT-INDUCIBLE PROTEIN-LIKE"/>
    <property type="match status" value="1"/>
</dbReference>
<dbReference type="Pfam" id="PF13041">
    <property type="entry name" value="PPR_2"/>
    <property type="match status" value="2"/>
</dbReference>
<comment type="caution">
    <text evidence="4">The sequence shown here is derived from an EMBL/GenBank/DDBJ whole genome shotgun (WGS) entry which is preliminary data.</text>
</comment>
<comment type="similarity">
    <text evidence="1">Belongs to the PPR family. P subfamily.</text>
</comment>
<evidence type="ECO:0000256" key="1">
    <source>
        <dbReference type="ARBA" id="ARBA00007626"/>
    </source>
</evidence>
<evidence type="ECO:0000256" key="3">
    <source>
        <dbReference type="PROSITE-ProRule" id="PRU00708"/>
    </source>
</evidence>
<evidence type="ECO:0008006" key="5">
    <source>
        <dbReference type="Google" id="ProtNLM"/>
    </source>
</evidence>
<organism evidence="4">
    <name type="scientific">Sesamum calycinum</name>
    <dbReference type="NCBI Taxonomy" id="2727403"/>
    <lineage>
        <taxon>Eukaryota</taxon>
        <taxon>Viridiplantae</taxon>
        <taxon>Streptophyta</taxon>
        <taxon>Embryophyta</taxon>
        <taxon>Tracheophyta</taxon>
        <taxon>Spermatophyta</taxon>
        <taxon>Magnoliopsida</taxon>
        <taxon>eudicotyledons</taxon>
        <taxon>Gunneridae</taxon>
        <taxon>Pentapetalae</taxon>
        <taxon>asterids</taxon>
        <taxon>lamiids</taxon>
        <taxon>Lamiales</taxon>
        <taxon>Pedaliaceae</taxon>
        <taxon>Sesamum</taxon>
    </lineage>
</organism>
<dbReference type="Gene3D" id="1.25.40.10">
    <property type="entry name" value="Tetratricopeptide repeat domain"/>
    <property type="match status" value="2"/>
</dbReference>
<dbReference type="InterPro" id="IPR002885">
    <property type="entry name" value="PPR_rpt"/>
</dbReference>
<dbReference type="PROSITE" id="PS51375">
    <property type="entry name" value="PPR"/>
    <property type="match status" value="3"/>
</dbReference>
<name>A0AAW2RQS7_9LAMI</name>
<keyword evidence="2" id="KW-0677">Repeat</keyword>
<dbReference type="InterPro" id="IPR050667">
    <property type="entry name" value="PPR-containing_protein"/>
</dbReference>
<dbReference type="NCBIfam" id="TIGR00756">
    <property type="entry name" value="PPR"/>
    <property type="match status" value="3"/>
</dbReference>
<proteinExistence type="inferred from homology"/>
<dbReference type="InterPro" id="IPR011990">
    <property type="entry name" value="TPR-like_helical_dom_sf"/>
</dbReference>
<reference evidence="4" key="1">
    <citation type="submission" date="2020-06" db="EMBL/GenBank/DDBJ databases">
        <authorList>
            <person name="Li T."/>
            <person name="Hu X."/>
            <person name="Zhang T."/>
            <person name="Song X."/>
            <person name="Zhang H."/>
            <person name="Dai N."/>
            <person name="Sheng W."/>
            <person name="Hou X."/>
            <person name="Wei L."/>
        </authorList>
    </citation>
    <scope>NUCLEOTIDE SEQUENCE</scope>
    <source>
        <strain evidence="4">KEN8</strain>
        <tissue evidence="4">Leaf</tissue>
    </source>
</reference>
<evidence type="ECO:0000256" key="2">
    <source>
        <dbReference type="ARBA" id="ARBA00022737"/>
    </source>
</evidence>
<dbReference type="PANTHER" id="PTHR47939:SF13">
    <property type="entry name" value="OS03G0201400 PROTEIN"/>
    <property type="match status" value="1"/>
</dbReference>
<accession>A0AAW2RQS7</accession>